<dbReference type="InterPro" id="IPR003593">
    <property type="entry name" value="AAA+_ATPase"/>
</dbReference>
<dbReference type="GO" id="GO:0022857">
    <property type="term" value="F:transmembrane transporter activity"/>
    <property type="evidence" value="ECO:0007669"/>
    <property type="project" value="TreeGrafter"/>
</dbReference>
<evidence type="ECO:0000256" key="1">
    <source>
        <dbReference type="ARBA" id="ARBA00022741"/>
    </source>
</evidence>
<reference evidence="4 5" key="1">
    <citation type="journal article" date="2013" name="Stand. Genomic Sci.">
        <title>Genome sequence of the reddish-pigmented Rubellimicrobium thermophilum type strain (DSM 16684(T)), a member of the Roseobacter clade.</title>
        <authorList>
            <person name="Fiebig A."/>
            <person name="Riedel T."/>
            <person name="Gronow S."/>
            <person name="Petersen J."/>
            <person name="Klenk H.P."/>
            <person name="Goker M."/>
        </authorList>
    </citation>
    <scope>NUCLEOTIDE SEQUENCE [LARGE SCALE GENOMIC DNA]</scope>
    <source>
        <strain evidence="4 5">DSM 16684</strain>
    </source>
</reference>
<dbReference type="Proteomes" id="UP000015346">
    <property type="component" value="Unassembled WGS sequence"/>
</dbReference>
<dbReference type="PANTHER" id="PTHR24220:SF470">
    <property type="entry name" value="CELL DIVISION ATP-BINDING PROTEIN FTSE"/>
    <property type="match status" value="1"/>
</dbReference>
<dbReference type="InterPro" id="IPR027417">
    <property type="entry name" value="P-loop_NTPase"/>
</dbReference>
<keyword evidence="4" id="KW-0131">Cell cycle</keyword>
<protein>
    <submittedName>
        <fullName evidence="4">Putative ATPase involved in cell division</fullName>
    </submittedName>
</protein>
<dbReference type="PROSITE" id="PS50893">
    <property type="entry name" value="ABC_TRANSPORTER_2"/>
    <property type="match status" value="1"/>
</dbReference>
<dbReference type="InterPro" id="IPR015854">
    <property type="entry name" value="ABC_transpr_LolD-like"/>
</dbReference>
<evidence type="ECO:0000259" key="3">
    <source>
        <dbReference type="PROSITE" id="PS50893"/>
    </source>
</evidence>
<dbReference type="GO" id="GO:0005524">
    <property type="term" value="F:ATP binding"/>
    <property type="evidence" value="ECO:0007669"/>
    <property type="project" value="UniProtKB-KW"/>
</dbReference>
<dbReference type="GO" id="GO:0016887">
    <property type="term" value="F:ATP hydrolysis activity"/>
    <property type="evidence" value="ECO:0007669"/>
    <property type="project" value="InterPro"/>
</dbReference>
<keyword evidence="2" id="KW-0067">ATP-binding</keyword>
<keyword evidence="5" id="KW-1185">Reference proteome</keyword>
<dbReference type="InterPro" id="IPR017871">
    <property type="entry name" value="ABC_transporter-like_CS"/>
</dbReference>
<dbReference type="SMART" id="SM00382">
    <property type="entry name" value="AAA"/>
    <property type="match status" value="1"/>
</dbReference>
<dbReference type="PROSITE" id="PS00211">
    <property type="entry name" value="ABC_TRANSPORTER_1"/>
    <property type="match status" value="1"/>
</dbReference>
<keyword evidence="1" id="KW-0547">Nucleotide-binding</keyword>
<organism evidence="4 5">
    <name type="scientific">Rubellimicrobium thermophilum DSM 16684</name>
    <dbReference type="NCBI Taxonomy" id="1123069"/>
    <lineage>
        <taxon>Bacteria</taxon>
        <taxon>Pseudomonadati</taxon>
        <taxon>Pseudomonadota</taxon>
        <taxon>Alphaproteobacteria</taxon>
        <taxon>Rhodobacterales</taxon>
        <taxon>Roseobacteraceae</taxon>
        <taxon>Rubellimicrobium</taxon>
    </lineage>
</organism>
<dbReference type="GO" id="GO:0051301">
    <property type="term" value="P:cell division"/>
    <property type="evidence" value="ECO:0007669"/>
    <property type="project" value="UniProtKB-KW"/>
</dbReference>
<evidence type="ECO:0000256" key="2">
    <source>
        <dbReference type="ARBA" id="ARBA00022840"/>
    </source>
</evidence>
<dbReference type="EMBL" id="AOLV01000015">
    <property type="protein sequence ID" value="EPX85212.1"/>
    <property type="molecule type" value="Genomic_DNA"/>
</dbReference>
<proteinExistence type="predicted"/>
<accession>S9R037</accession>
<dbReference type="SUPFAM" id="SSF52540">
    <property type="entry name" value="P-loop containing nucleoside triphosphate hydrolases"/>
    <property type="match status" value="1"/>
</dbReference>
<keyword evidence="4" id="KW-0132">Cell division</keyword>
<dbReference type="Pfam" id="PF00005">
    <property type="entry name" value="ABC_tran"/>
    <property type="match status" value="1"/>
</dbReference>
<dbReference type="InterPro" id="IPR003439">
    <property type="entry name" value="ABC_transporter-like_ATP-bd"/>
</dbReference>
<dbReference type="GO" id="GO:0005886">
    <property type="term" value="C:plasma membrane"/>
    <property type="evidence" value="ECO:0007669"/>
    <property type="project" value="TreeGrafter"/>
</dbReference>
<comment type="caution">
    <text evidence="4">The sequence shown here is derived from an EMBL/GenBank/DDBJ whole genome shotgun (WGS) entry which is preliminary data.</text>
</comment>
<gene>
    <name evidence="4" type="ORF">ruthe_01768</name>
</gene>
<dbReference type="Gene3D" id="3.40.50.300">
    <property type="entry name" value="P-loop containing nucleotide triphosphate hydrolases"/>
    <property type="match status" value="1"/>
</dbReference>
<dbReference type="PATRIC" id="fig|1123069.3.peg.1734"/>
<evidence type="ECO:0000313" key="5">
    <source>
        <dbReference type="Proteomes" id="UP000015346"/>
    </source>
</evidence>
<name>S9R037_9RHOB</name>
<dbReference type="PANTHER" id="PTHR24220">
    <property type="entry name" value="IMPORT ATP-BINDING PROTEIN"/>
    <property type="match status" value="1"/>
</dbReference>
<sequence length="257" mass="27745">MQGPARWGGRATAARIEPAGRLRHKEGQAGGQAVIELRQVGMGYGGRRLFAGLDLSLQPGSFHFLTGPSGAGKTTLLKLCYAELRATEGQVMLFGQDTRSMGRDAVALARRRIGVVHQDCQFLDHLPLAENILLPLTVAGRRAEGEVHLPELLAWVGLSRRADALPPELSGGERQRAALARAVITGPEVILADEPTGNIDWDMSQRLLTLLVELNRMGRAVLVATHDLTLIRAAKAQVAARVLRLREGRLLQAGADL</sequence>
<evidence type="ECO:0000313" key="4">
    <source>
        <dbReference type="EMBL" id="EPX85212.1"/>
    </source>
</evidence>
<feature type="domain" description="ABC transporter" evidence="3">
    <location>
        <begin position="35"/>
        <end position="257"/>
    </location>
</feature>
<dbReference type="HOGENOM" id="CLU_000604_1_22_5"/>
<dbReference type="AlphaFoldDB" id="S9R037"/>
<dbReference type="STRING" id="1123069.ruthe_01768"/>